<dbReference type="RefSeq" id="WP_244294830.1">
    <property type="nucleotide sequence ID" value="NZ_SOCQ01000001.1"/>
</dbReference>
<gene>
    <name evidence="2" type="ORF">EDF87_101384</name>
</gene>
<name>A0A4R7VU11_9PSED</name>
<accession>A0A4R7VU11</accession>
<keyword evidence="1" id="KW-0812">Transmembrane</keyword>
<feature type="transmembrane region" description="Helical" evidence="1">
    <location>
        <begin position="67"/>
        <end position="88"/>
    </location>
</feature>
<keyword evidence="1" id="KW-0472">Membrane</keyword>
<protein>
    <submittedName>
        <fullName evidence="2">Uncharacterized protein</fullName>
    </submittedName>
</protein>
<evidence type="ECO:0000313" key="3">
    <source>
        <dbReference type="Proteomes" id="UP000295804"/>
    </source>
</evidence>
<dbReference type="EMBL" id="SOCQ01000001">
    <property type="protein sequence ID" value="TDV53304.1"/>
    <property type="molecule type" value="Genomic_DNA"/>
</dbReference>
<reference evidence="2 3" key="1">
    <citation type="submission" date="2019-03" db="EMBL/GenBank/DDBJ databases">
        <title>Genomic analyses of the natural microbiome of Caenorhabditis elegans.</title>
        <authorList>
            <person name="Samuel B."/>
        </authorList>
    </citation>
    <scope>NUCLEOTIDE SEQUENCE [LARGE SCALE GENOMIC DNA]</scope>
    <source>
        <strain evidence="2 3">BIGb0525</strain>
    </source>
</reference>
<comment type="caution">
    <text evidence="2">The sequence shown here is derived from an EMBL/GenBank/DDBJ whole genome shotgun (WGS) entry which is preliminary data.</text>
</comment>
<dbReference type="AlphaFoldDB" id="A0A4R7VU11"/>
<keyword evidence="1" id="KW-1133">Transmembrane helix</keyword>
<evidence type="ECO:0000313" key="2">
    <source>
        <dbReference type="EMBL" id="TDV53304.1"/>
    </source>
</evidence>
<dbReference type="Proteomes" id="UP000295804">
    <property type="component" value="Unassembled WGS sequence"/>
</dbReference>
<feature type="transmembrane region" description="Helical" evidence="1">
    <location>
        <begin position="108"/>
        <end position="128"/>
    </location>
</feature>
<organism evidence="2 3">
    <name type="scientific">Pseudomonas helmanticensis</name>
    <dbReference type="NCBI Taxonomy" id="1471381"/>
    <lineage>
        <taxon>Bacteria</taxon>
        <taxon>Pseudomonadati</taxon>
        <taxon>Pseudomonadota</taxon>
        <taxon>Gammaproteobacteria</taxon>
        <taxon>Pseudomonadales</taxon>
        <taxon>Pseudomonadaceae</taxon>
        <taxon>Pseudomonas</taxon>
    </lineage>
</organism>
<evidence type="ECO:0000256" key="1">
    <source>
        <dbReference type="SAM" id="Phobius"/>
    </source>
</evidence>
<proteinExistence type="predicted"/>
<sequence>MPDNKFDRLPQAGDTENKFGTEFIYLSPMPVPTGMPAFSARNLHQEANETYLDFSVGRGNFEFMARVGIGVVMFFIIFLFLATGYLSWLRRNFEPFLSSWWEFFSGPVVGAIVIPLALLYTVIFYLSTRQITQHPPIRFNRQRREIVFIPKKGSRPHYVAWESTIACVSAGQLVTQYATIPEFKLMIGLREAETGSILWSSVACGSLSLAISEWEAIRAYMEEGTSALPAPQTDELEEGSVAFFHLCRRTYRAEHSVIRYAWGFLTIQFFSGWTLPCYISGWVNSRPKAKFPKEVLQWSKPIPSDQHANPSEELLHKTAEIRSTYSKGKTFLDHFKLKRSDHAQ</sequence>